<organism evidence="3 4">
    <name type="scientific">Rhypophila decipiens</name>
    <dbReference type="NCBI Taxonomy" id="261697"/>
    <lineage>
        <taxon>Eukaryota</taxon>
        <taxon>Fungi</taxon>
        <taxon>Dikarya</taxon>
        <taxon>Ascomycota</taxon>
        <taxon>Pezizomycotina</taxon>
        <taxon>Sordariomycetes</taxon>
        <taxon>Sordariomycetidae</taxon>
        <taxon>Sordariales</taxon>
        <taxon>Naviculisporaceae</taxon>
        <taxon>Rhypophila</taxon>
    </lineage>
</organism>
<dbReference type="PANTHER" id="PTHR43736">
    <property type="entry name" value="ADP-RIBOSE PYROPHOSPHATASE"/>
    <property type="match status" value="1"/>
</dbReference>
<dbReference type="GO" id="GO:0016787">
    <property type="term" value="F:hydrolase activity"/>
    <property type="evidence" value="ECO:0007669"/>
    <property type="project" value="UniProtKB-KW"/>
</dbReference>
<feature type="domain" description="Nudix hydrolase" evidence="2">
    <location>
        <begin position="56"/>
        <end position="208"/>
    </location>
</feature>
<keyword evidence="4" id="KW-1185">Reference proteome</keyword>
<proteinExistence type="predicted"/>
<name>A0AAN6XYC8_9PEZI</name>
<gene>
    <name evidence="3" type="ORF">QBC37DRAFT_430727</name>
</gene>
<keyword evidence="3" id="KW-0378">Hydrolase</keyword>
<dbReference type="AlphaFoldDB" id="A0AAN6XYC8"/>
<dbReference type="PANTHER" id="PTHR43736:SF1">
    <property type="entry name" value="DIHYDRONEOPTERIN TRIPHOSPHATE DIPHOSPHATASE"/>
    <property type="match status" value="1"/>
</dbReference>
<dbReference type="Gene3D" id="3.90.79.10">
    <property type="entry name" value="Nucleoside Triphosphate Pyrophosphohydrolase"/>
    <property type="match status" value="1"/>
</dbReference>
<dbReference type="CDD" id="cd02883">
    <property type="entry name" value="NUDIX_Hydrolase"/>
    <property type="match status" value="1"/>
</dbReference>
<evidence type="ECO:0000259" key="2">
    <source>
        <dbReference type="PROSITE" id="PS51462"/>
    </source>
</evidence>
<sequence length="231" mass="25789">MATPAPEPVQTPRPGPVPSFSTLTISQSISRFDLPAREFISRLKSQTPPTSPSPVLDGVAVGALVFKCPRSGGDSDQAQPIRVLLIQRAKTDSLPDKWEIPSGVVSNNPEKDATITQAVARELWEETGFMAKRLVRLVVGPDGQEGFVFSNSTKTRVFRRYVFEVEVDDLDELKLNPWEHQDYVWASEEEILNLRADGDEEGKEKLLELTSEHLGHLILEAFRLRKEAVVE</sequence>
<dbReference type="EMBL" id="MU858213">
    <property type="protein sequence ID" value="KAK4209194.1"/>
    <property type="molecule type" value="Genomic_DNA"/>
</dbReference>
<dbReference type="PROSITE" id="PS51462">
    <property type="entry name" value="NUDIX"/>
    <property type="match status" value="1"/>
</dbReference>
<evidence type="ECO:0000313" key="3">
    <source>
        <dbReference type="EMBL" id="KAK4209194.1"/>
    </source>
</evidence>
<feature type="region of interest" description="Disordered" evidence="1">
    <location>
        <begin position="1"/>
        <end position="22"/>
    </location>
</feature>
<dbReference type="SUPFAM" id="SSF55811">
    <property type="entry name" value="Nudix"/>
    <property type="match status" value="1"/>
</dbReference>
<dbReference type="Pfam" id="PF00293">
    <property type="entry name" value="NUDIX"/>
    <property type="match status" value="1"/>
</dbReference>
<reference evidence="3" key="2">
    <citation type="submission" date="2023-05" db="EMBL/GenBank/DDBJ databases">
        <authorList>
            <consortium name="Lawrence Berkeley National Laboratory"/>
            <person name="Steindorff A."/>
            <person name="Hensen N."/>
            <person name="Bonometti L."/>
            <person name="Westerberg I."/>
            <person name="Brannstrom I.O."/>
            <person name="Guillou S."/>
            <person name="Cros-Aarteil S."/>
            <person name="Calhoun S."/>
            <person name="Haridas S."/>
            <person name="Kuo A."/>
            <person name="Mondo S."/>
            <person name="Pangilinan J."/>
            <person name="Riley R."/>
            <person name="Labutti K."/>
            <person name="Andreopoulos B."/>
            <person name="Lipzen A."/>
            <person name="Chen C."/>
            <person name="Yanf M."/>
            <person name="Daum C."/>
            <person name="Ng V."/>
            <person name="Clum A."/>
            <person name="Ohm R."/>
            <person name="Martin F."/>
            <person name="Silar P."/>
            <person name="Natvig D."/>
            <person name="Lalanne C."/>
            <person name="Gautier V."/>
            <person name="Ament-Velasquez S.L."/>
            <person name="Kruys A."/>
            <person name="Hutchinson M.I."/>
            <person name="Powell A.J."/>
            <person name="Barry K."/>
            <person name="Miller A.N."/>
            <person name="Grigoriev I.V."/>
            <person name="Debuchy R."/>
            <person name="Gladieux P."/>
            <person name="Thoren M.H."/>
            <person name="Johannesson H."/>
        </authorList>
    </citation>
    <scope>NUCLEOTIDE SEQUENCE</scope>
    <source>
        <strain evidence="3">PSN293</strain>
    </source>
</reference>
<protein>
    <submittedName>
        <fullName evidence="3">NUDIX hydrolase domain-like protein</fullName>
    </submittedName>
</protein>
<feature type="compositionally biased region" description="Pro residues" evidence="1">
    <location>
        <begin position="1"/>
        <end position="17"/>
    </location>
</feature>
<evidence type="ECO:0000313" key="4">
    <source>
        <dbReference type="Proteomes" id="UP001301769"/>
    </source>
</evidence>
<accession>A0AAN6XYC8</accession>
<dbReference type="InterPro" id="IPR015797">
    <property type="entry name" value="NUDIX_hydrolase-like_dom_sf"/>
</dbReference>
<evidence type="ECO:0000256" key="1">
    <source>
        <dbReference type="SAM" id="MobiDB-lite"/>
    </source>
</evidence>
<reference evidence="3" key="1">
    <citation type="journal article" date="2023" name="Mol. Phylogenet. Evol.">
        <title>Genome-scale phylogeny and comparative genomics of the fungal order Sordariales.</title>
        <authorList>
            <person name="Hensen N."/>
            <person name="Bonometti L."/>
            <person name="Westerberg I."/>
            <person name="Brannstrom I.O."/>
            <person name="Guillou S."/>
            <person name="Cros-Aarteil S."/>
            <person name="Calhoun S."/>
            <person name="Haridas S."/>
            <person name="Kuo A."/>
            <person name="Mondo S."/>
            <person name="Pangilinan J."/>
            <person name="Riley R."/>
            <person name="LaButti K."/>
            <person name="Andreopoulos B."/>
            <person name="Lipzen A."/>
            <person name="Chen C."/>
            <person name="Yan M."/>
            <person name="Daum C."/>
            <person name="Ng V."/>
            <person name="Clum A."/>
            <person name="Steindorff A."/>
            <person name="Ohm R.A."/>
            <person name="Martin F."/>
            <person name="Silar P."/>
            <person name="Natvig D.O."/>
            <person name="Lalanne C."/>
            <person name="Gautier V."/>
            <person name="Ament-Velasquez S.L."/>
            <person name="Kruys A."/>
            <person name="Hutchinson M.I."/>
            <person name="Powell A.J."/>
            <person name="Barry K."/>
            <person name="Miller A.N."/>
            <person name="Grigoriev I.V."/>
            <person name="Debuchy R."/>
            <person name="Gladieux P."/>
            <person name="Hiltunen Thoren M."/>
            <person name="Johannesson H."/>
        </authorList>
    </citation>
    <scope>NUCLEOTIDE SEQUENCE</scope>
    <source>
        <strain evidence="3">PSN293</strain>
    </source>
</reference>
<comment type="caution">
    <text evidence="3">The sequence shown here is derived from an EMBL/GenBank/DDBJ whole genome shotgun (WGS) entry which is preliminary data.</text>
</comment>
<dbReference type="InterPro" id="IPR000086">
    <property type="entry name" value="NUDIX_hydrolase_dom"/>
</dbReference>
<dbReference type="Proteomes" id="UP001301769">
    <property type="component" value="Unassembled WGS sequence"/>
</dbReference>